<organism evidence="2">
    <name type="scientific">marine sediment metagenome</name>
    <dbReference type="NCBI Taxonomy" id="412755"/>
    <lineage>
        <taxon>unclassified sequences</taxon>
        <taxon>metagenomes</taxon>
        <taxon>ecological metagenomes</taxon>
    </lineage>
</organism>
<dbReference type="InterPro" id="IPR028096">
    <property type="entry name" value="EfeO_Cupredoxin"/>
</dbReference>
<feature type="domain" description="EfeO-type cupredoxin-like" evidence="1">
    <location>
        <begin position="10"/>
        <end position="108"/>
    </location>
</feature>
<reference evidence="2" key="1">
    <citation type="journal article" date="2015" name="Nature">
        <title>Complex archaea that bridge the gap between prokaryotes and eukaryotes.</title>
        <authorList>
            <person name="Spang A."/>
            <person name="Saw J.H."/>
            <person name="Jorgensen S.L."/>
            <person name="Zaremba-Niedzwiedzka K."/>
            <person name="Martijn J."/>
            <person name="Lind A.E."/>
            <person name="van Eijk R."/>
            <person name="Schleper C."/>
            <person name="Guy L."/>
            <person name="Ettema T.J."/>
        </authorList>
    </citation>
    <scope>NUCLEOTIDE SEQUENCE</scope>
</reference>
<protein>
    <recommendedName>
        <fullName evidence="1">EfeO-type cupredoxin-like domain-containing protein</fullName>
    </recommendedName>
</protein>
<dbReference type="Gene3D" id="2.60.40.420">
    <property type="entry name" value="Cupredoxins - blue copper proteins"/>
    <property type="match status" value="1"/>
</dbReference>
<accession>A0A0F9VUN0</accession>
<name>A0A0F9VUN0_9ZZZZ</name>
<dbReference type="InterPro" id="IPR008972">
    <property type="entry name" value="Cupredoxin"/>
</dbReference>
<dbReference type="SUPFAM" id="SSF49503">
    <property type="entry name" value="Cupredoxins"/>
    <property type="match status" value="1"/>
</dbReference>
<dbReference type="EMBL" id="LAZR01000426">
    <property type="protein sequence ID" value="KKN69453.1"/>
    <property type="molecule type" value="Genomic_DNA"/>
</dbReference>
<dbReference type="AlphaFoldDB" id="A0A0F9VUN0"/>
<proteinExistence type="predicted"/>
<comment type="caution">
    <text evidence="2">The sequence shown here is derived from an EMBL/GenBank/DDBJ whole genome shotgun (WGS) entry which is preliminary data.</text>
</comment>
<sequence>MNLALRYFLLMLFSSLSLSVIAMPIIEIDIRDHLFYPAEIEIPADTKVKLIFFNRDNTAEEIESYELNREKVIPGNSQGVLFIGPLEVGEYPFFGEFFPKTAQGKIIVK</sequence>
<gene>
    <name evidence="2" type="ORF">LCGC14_0440900</name>
</gene>
<evidence type="ECO:0000259" key="1">
    <source>
        <dbReference type="Pfam" id="PF13473"/>
    </source>
</evidence>
<dbReference type="Pfam" id="PF13473">
    <property type="entry name" value="Cupredoxin_1"/>
    <property type="match status" value="1"/>
</dbReference>
<evidence type="ECO:0000313" key="2">
    <source>
        <dbReference type="EMBL" id="KKN69453.1"/>
    </source>
</evidence>